<feature type="repeat" description="ANK" evidence="3">
    <location>
        <begin position="234"/>
        <end position="266"/>
    </location>
</feature>
<protein>
    <submittedName>
        <fullName evidence="4">Ankyrin</fullName>
    </submittedName>
</protein>
<accession>A0A1Y1UYU6</accession>
<dbReference type="PROSITE" id="PS50088">
    <property type="entry name" value="ANK_REPEAT"/>
    <property type="match status" value="2"/>
</dbReference>
<dbReference type="Proteomes" id="UP000193719">
    <property type="component" value="Unassembled WGS sequence"/>
</dbReference>
<evidence type="ECO:0000313" key="4">
    <source>
        <dbReference type="EMBL" id="ORX42986.1"/>
    </source>
</evidence>
<dbReference type="AlphaFoldDB" id="A0A1Y1UYU6"/>
<dbReference type="SMART" id="SM00248">
    <property type="entry name" value="ANK"/>
    <property type="match status" value="14"/>
</dbReference>
<dbReference type="PANTHER" id="PTHR24198">
    <property type="entry name" value="ANKYRIN REPEAT AND PROTEIN KINASE DOMAIN-CONTAINING PROTEIN"/>
    <property type="match status" value="1"/>
</dbReference>
<dbReference type="EMBL" id="MCFH01000057">
    <property type="protein sequence ID" value="ORX42986.1"/>
    <property type="molecule type" value="Genomic_DNA"/>
</dbReference>
<evidence type="ECO:0000313" key="5">
    <source>
        <dbReference type="Proteomes" id="UP000193719"/>
    </source>
</evidence>
<dbReference type="InterPro" id="IPR002110">
    <property type="entry name" value="Ankyrin_rpt"/>
</dbReference>
<proteinExistence type="predicted"/>
<evidence type="ECO:0000256" key="1">
    <source>
        <dbReference type="ARBA" id="ARBA00022737"/>
    </source>
</evidence>
<comment type="caution">
    <text evidence="4">The sequence shown here is derived from an EMBL/GenBank/DDBJ whole genome shotgun (WGS) entry which is preliminary data.</text>
</comment>
<dbReference type="STRING" id="1754191.A0A1Y1UYU6"/>
<evidence type="ECO:0000256" key="3">
    <source>
        <dbReference type="PROSITE-ProRule" id="PRU00023"/>
    </source>
</evidence>
<dbReference type="Pfam" id="PF00023">
    <property type="entry name" value="Ank"/>
    <property type="match status" value="1"/>
</dbReference>
<dbReference type="SUPFAM" id="SSF48403">
    <property type="entry name" value="Ankyrin repeat"/>
    <property type="match status" value="2"/>
</dbReference>
<feature type="repeat" description="ANK" evidence="3">
    <location>
        <begin position="540"/>
        <end position="562"/>
    </location>
</feature>
<dbReference type="Pfam" id="PF12796">
    <property type="entry name" value="Ank_2"/>
    <property type="match status" value="4"/>
</dbReference>
<reference evidence="4 5" key="2">
    <citation type="submission" date="2016-08" db="EMBL/GenBank/DDBJ databases">
        <title>Pervasive Adenine N6-methylation of Active Genes in Fungi.</title>
        <authorList>
            <consortium name="DOE Joint Genome Institute"/>
            <person name="Mondo S.J."/>
            <person name="Dannebaum R.O."/>
            <person name="Kuo R.C."/>
            <person name="Labutti K."/>
            <person name="Haridas S."/>
            <person name="Kuo A."/>
            <person name="Salamov A."/>
            <person name="Ahrendt S.R."/>
            <person name="Lipzen A."/>
            <person name="Sullivan W."/>
            <person name="Andreopoulos W.B."/>
            <person name="Clum A."/>
            <person name="Lindquist E."/>
            <person name="Daum C."/>
            <person name="Ramamoorthy G.K."/>
            <person name="Gryganskyi A."/>
            <person name="Culley D."/>
            <person name="Magnuson J.K."/>
            <person name="James T.Y."/>
            <person name="O'Malley M.A."/>
            <person name="Stajich J.E."/>
            <person name="Spatafora J.W."/>
            <person name="Visel A."/>
            <person name="Grigoriev I.V."/>
        </authorList>
    </citation>
    <scope>NUCLEOTIDE SEQUENCE [LARGE SCALE GENOMIC DNA]</scope>
    <source>
        <strain evidence="5">finn</strain>
    </source>
</reference>
<dbReference type="PROSITE" id="PS50297">
    <property type="entry name" value="ANK_REP_REGION"/>
    <property type="match status" value="1"/>
</dbReference>
<keyword evidence="1" id="KW-0677">Repeat</keyword>
<dbReference type="OrthoDB" id="2133448at2759"/>
<evidence type="ECO:0000256" key="2">
    <source>
        <dbReference type="ARBA" id="ARBA00023043"/>
    </source>
</evidence>
<keyword evidence="5" id="KW-1185">Reference proteome</keyword>
<organism evidence="4 5">
    <name type="scientific">Piromyces finnis</name>
    <dbReference type="NCBI Taxonomy" id="1754191"/>
    <lineage>
        <taxon>Eukaryota</taxon>
        <taxon>Fungi</taxon>
        <taxon>Fungi incertae sedis</taxon>
        <taxon>Chytridiomycota</taxon>
        <taxon>Chytridiomycota incertae sedis</taxon>
        <taxon>Neocallimastigomycetes</taxon>
        <taxon>Neocallimastigales</taxon>
        <taxon>Neocallimastigaceae</taxon>
        <taxon>Piromyces</taxon>
    </lineage>
</organism>
<reference evidence="4 5" key="1">
    <citation type="submission" date="2016-08" db="EMBL/GenBank/DDBJ databases">
        <title>Genomes of anaerobic fungi encode conserved fungal cellulosomes for biomass hydrolysis.</title>
        <authorList>
            <consortium name="DOE Joint Genome Institute"/>
            <person name="Haitjema C.H."/>
            <person name="Gilmore S.P."/>
            <person name="Henske J.K."/>
            <person name="Solomon K.V."/>
            <person name="De Groot R."/>
            <person name="Kuo A."/>
            <person name="Mondo S.J."/>
            <person name="Salamov A.A."/>
            <person name="Labutti K."/>
            <person name="Zhao Z."/>
            <person name="Chiniquy J."/>
            <person name="Barry K."/>
            <person name="Brewer H.M."/>
            <person name="Purvine S.O."/>
            <person name="Wright A.T."/>
            <person name="Boxma B."/>
            <person name="Van Alen T."/>
            <person name="Hackstein J.H."/>
            <person name="Baker S.E."/>
            <person name="Grigoriev I.V."/>
            <person name="O'Malley M.A."/>
        </authorList>
    </citation>
    <scope>NUCLEOTIDE SEQUENCE [LARGE SCALE GENOMIC DNA]</scope>
    <source>
        <strain evidence="5">finn</strain>
    </source>
</reference>
<name>A0A1Y1UYU6_9FUNG</name>
<keyword evidence="2 3" id="KW-0040">ANK repeat</keyword>
<dbReference type="PANTHER" id="PTHR24198:SF165">
    <property type="entry name" value="ANKYRIN REPEAT-CONTAINING PROTEIN-RELATED"/>
    <property type="match status" value="1"/>
</dbReference>
<sequence>MEKDYLNSDDNDYFPTWKQIRINEIMEKCIEYYDSGQRKLRHIEIDKPKEDIRKKIIQNNRILIENVLFHNFLSIILNKSHFNLFVECFEELSEYAWNQINNNNSIWIQTSLVYSNKLCTMSRRIINTTIVKLLIERKKNGGKIVNKHDTLNKFISTLKEITYALQEYVYIIQSFIWVYQSAKNEYNDIFPAILSKYDVIMNSVRLLAVCKEGEIPVINQLLDEYCIVDIKNSHGETPLDLIIQTGDLQILQKVIKQCVNINITDDMGKTSLMKAASKGQAKVVKLLLTHPLIDVNKQDIQYQTALMMASSNGHTEVVNVLLECDNINLNIRNGDGEPAIVATAERGYFDIVKLFLKHNNCKYKSQLSQDLQDTMMYWYEEDNNHLTELIKSGRKADINLCQKLKYSLLSMVVCIGDVEKTKLLLKCSRVNVNWKDPYGKTPLMVSIIKKHDEITKLLLKHSKINVNIKDNEGNSALTYAAKYSDYDILYTLLENKKISINNQTNSGYTSAMIAAENGNIDAISVFLLNKKVKFNIENEIGETALIIAVEKGQYEIVKLLIESQRSDIYSGHGDTNVKLLQYAVNSGRAEIVSLFLGNITIKNGSFYSTDDISTSSINSKSHSAKSKNNNTLNDVMNISTPFFTAAERGYLSIIKLFIEMKLIDINIKDNINETILIKATTNGHVRLVDYLLRLPNINIKQWNIEGLTALDIAQKTGNIEIINLLKRHLRKISIDINDKDVSSKIKIKHRSSENLDRDFSFNFQKSSSDHNLSSKDLIKLL</sequence>
<gene>
    <name evidence="4" type="ORF">BCR36DRAFT_586914</name>
</gene>
<dbReference type="InterPro" id="IPR036770">
    <property type="entry name" value="Ankyrin_rpt-contain_sf"/>
</dbReference>
<dbReference type="Gene3D" id="1.25.40.20">
    <property type="entry name" value="Ankyrin repeat-containing domain"/>
    <property type="match status" value="3"/>
</dbReference>